<dbReference type="Gene3D" id="3.30.70.100">
    <property type="match status" value="2"/>
</dbReference>
<keyword evidence="1" id="KW-0732">Signal</keyword>
<gene>
    <name evidence="3" type="ORF">FTUN_5204</name>
</gene>
<feature type="signal peptide" evidence="1">
    <location>
        <begin position="1"/>
        <end position="24"/>
    </location>
</feature>
<feature type="domain" description="NIPSNAP" evidence="2">
    <location>
        <begin position="148"/>
        <end position="232"/>
    </location>
</feature>
<dbReference type="SUPFAM" id="SSF54909">
    <property type="entry name" value="Dimeric alpha+beta barrel"/>
    <property type="match status" value="2"/>
</dbReference>
<proteinExistence type="predicted"/>
<sequence length="260" mass="29267">MRRLLPLLALAPLVALTADAPAPAEDSKPVTVYEMREYYAKPGKLDAIHARFKDHTKSLMKTHGITPVAFFVPVENKDNKLVMFFSFPSMKAREVAWDKYLADPAAKKAFMESEKDGPLEGRVEVRFLTATDYSPEFKIEKSKDDRVFELRTYTATKGNLGGLNDRFKNHTIKLFEKHGMTNVVYWNVLKGEPDADRLLIYLLAHKSKDAAAKSFDEFRKDPEWAAARKASEEKAGGSLTEAKGGVISEFLKATDYSPLK</sequence>
<evidence type="ECO:0000256" key="1">
    <source>
        <dbReference type="SAM" id="SignalP"/>
    </source>
</evidence>
<keyword evidence="4" id="KW-1185">Reference proteome</keyword>
<feature type="domain" description="NIPSNAP" evidence="2">
    <location>
        <begin position="33"/>
        <end position="135"/>
    </location>
</feature>
<dbReference type="Proteomes" id="UP000503447">
    <property type="component" value="Chromosome"/>
</dbReference>
<evidence type="ECO:0000313" key="3">
    <source>
        <dbReference type="EMBL" id="QJW97629.1"/>
    </source>
</evidence>
<evidence type="ECO:0000313" key="4">
    <source>
        <dbReference type="Proteomes" id="UP000503447"/>
    </source>
</evidence>
<protein>
    <recommendedName>
        <fullName evidence="2">NIPSNAP domain-containing protein</fullName>
    </recommendedName>
</protein>
<feature type="chain" id="PRO_5026827106" description="NIPSNAP domain-containing protein" evidence="1">
    <location>
        <begin position="25"/>
        <end position="260"/>
    </location>
</feature>
<reference evidence="4" key="1">
    <citation type="submission" date="2020-05" db="EMBL/GenBank/DDBJ databases">
        <title>Frigoriglobus tundricola gen. nov., sp. nov., a psychrotolerant cellulolytic planctomycete of the family Gemmataceae with two divergent copies of 16S rRNA gene.</title>
        <authorList>
            <person name="Kulichevskaya I.S."/>
            <person name="Ivanova A.A."/>
            <person name="Naumoff D.G."/>
            <person name="Beletsky A.V."/>
            <person name="Rijpstra W.I.C."/>
            <person name="Sinninghe Damste J.S."/>
            <person name="Mardanov A.V."/>
            <person name="Ravin N.V."/>
            <person name="Dedysh S.N."/>
        </authorList>
    </citation>
    <scope>NUCLEOTIDE SEQUENCE [LARGE SCALE GENOMIC DNA]</scope>
    <source>
        <strain evidence="4">PL17</strain>
    </source>
</reference>
<dbReference type="EMBL" id="CP053452">
    <property type="protein sequence ID" value="QJW97629.1"/>
    <property type="molecule type" value="Genomic_DNA"/>
</dbReference>
<dbReference type="Pfam" id="PF07978">
    <property type="entry name" value="NIPSNAP"/>
    <property type="match status" value="2"/>
</dbReference>
<dbReference type="KEGG" id="ftj:FTUN_5204"/>
<name>A0A6M5YUN5_9BACT</name>
<dbReference type="InterPro" id="IPR011008">
    <property type="entry name" value="Dimeric_a/b-barrel"/>
</dbReference>
<organism evidence="3 4">
    <name type="scientific">Frigoriglobus tundricola</name>
    <dbReference type="NCBI Taxonomy" id="2774151"/>
    <lineage>
        <taxon>Bacteria</taxon>
        <taxon>Pseudomonadati</taxon>
        <taxon>Planctomycetota</taxon>
        <taxon>Planctomycetia</taxon>
        <taxon>Gemmatales</taxon>
        <taxon>Gemmataceae</taxon>
        <taxon>Frigoriglobus</taxon>
    </lineage>
</organism>
<dbReference type="InterPro" id="IPR012577">
    <property type="entry name" value="NIPSNAP"/>
</dbReference>
<evidence type="ECO:0000259" key="2">
    <source>
        <dbReference type="Pfam" id="PF07978"/>
    </source>
</evidence>
<dbReference type="AlphaFoldDB" id="A0A6M5YUN5"/>
<accession>A0A6M5YUN5</accession>
<dbReference type="RefSeq" id="WP_171472967.1">
    <property type="nucleotide sequence ID" value="NZ_CP053452.2"/>
</dbReference>